<feature type="compositionally biased region" description="Basic and acidic residues" evidence="2">
    <location>
        <begin position="38"/>
        <end position="48"/>
    </location>
</feature>
<sequence length="358" mass="40399">MPKSKTTSKQNSTFVSPPPPSPPLASKPIIIPCPPQLRPEDLVSEQRRRKDPSKPCNAFIIFRREFVKHLHENGTYPRMVKVSQLAGDAWRAQPLSVKKEYKKIAEKTAALVMEVRRQTACLCDKNWRPYNNKKSNKKENNNVTNKTTNDEQHENKSKSKPAIYAKNVAYDTEVCLKDIPRSRPLPTSAFPSSMSPHFQSRPLIVLHENPQEEYKPSNNQISNWNSSPLTPSPTVTTSPVNPPISVFTPPSSSTSSFLPHTFPPNFLTFPLEQYNSIAPFVPTQSANSFPNVNDTDYLGDIGMTFSENRYMETSNMPAQEFLWIMSLNREFGYDQIEDNGCGNAFGVGLEFDEGIIET</sequence>
<gene>
    <name evidence="4" type="ORF">PBRASI_LOCUS6898</name>
</gene>
<dbReference type="PROSITE" id="PS50118">
    <property type="entry name" value="HMG_BOX_2"/>
    <property type="match status" value="1"/>
</dbReference>
<feature type="compositionally biased region" description="Pro residues" evidence="2">
    <location>
        <begin position="16"/>
        <end position="37"/>
    </location>
</feature>
<feature type="compositionally biased region" description="Polar residues" evidence="2">
    <location>
        <begin position="1"/>
        <end position="15"/>
    </location>
</feature>
<keyword evidence="1" id="KW-0238">DNA-binding</keyword>
<organism evidence="4 5">
    <name type="scientific">Paraglomus brasilianum</name>
    <dbReference type="NCBI Taxonomy" id="144538"/>
    <lineage>
        <taxon>Eukaryota</taxon>
        <taxon>Fungi</taxon>
        <taxon>Fungi incertae sedis</taxon>
        <taxon>Mucoromycota</taxon>
        <taxon>Glomeromycotina</taxon>
        <taxon>Glomeromycetes</taxon>
        <taxon>Paraglomerales</taxon>
        <taxon>Paraglomeraceae</taxon>
        <taxon>Paraglomus</taxon>
    </lineage>
</organism>
<feature type="compositionally biased region" description="Basic and acidic residues" evidence="2">
    <location>
        <begin position="148"/>
        <end position="157"/>
    </location>
</feature>
<evidence type="ECO:0000256" key="1">
    <source>
        <dbReference type="PROSITE-ProRule" id="PRU00267"/>
    </source>
</evidence>
<reference evidence="4" key="1">
    <citation type="submission" date="2021-06" db="EMBL/GenBank/DDBJ databases">
        <authorList>
            <person name="Kallberg Y."/>
            <person name="Tangrot J."/>
            <person name="Rosling A."/>
        </authorList>
    </citation>
    <scope>NUCLEOTIDE SEQUENCE</scope>
    <source>
        <strain evidence="4">BR232B</strain>
    </source>
</reference>
<keyword evidence="5" id="KW-1185">Reference proteome</keyword>
<dbReference type="InterPro" id="IPR036910">
    <property type="entry name" value="HMG_box_dom_sf"/>
</dbReference>
<dbReference type="Gene3D" id="1.10.30.10">
    <property type="entry name" value="High mobility group box domain"/>
    <property type="match status" value="1"/>
</dbReference>
<evidence type="ECO:0000256" key="2">
    <source>
        <dbReference type="SAM" id="MobiDB-lite"/>
    </source>
</evidence>
<dbReference type="OrthoDB" id="6247875at2759"/>
<keyword evidence="1" id="KW-0539">Nucleus</keyword>
<feature type="region of interest" description="Disordered" evidence="2">
    <location>
        <begin position="130"/>
        <end position="162"/>
    </location>
</feature>
<dbReference type="AlphaFoldDB" id="A0A9N9C280"/>
<dbReference type="EMBL" id="CAJVPI010000981">
    <property type="protein sequence ID" value="CAG8586513.1"/>
    <property type="molecule type" value="Genomic_DNA"/>
</dbReference>
<accession>A0A9N9C280</accession>
<feature type="region of interest" description="Disordered" evidence="2">
    <location>
        <begin position="1"/>
        <end position="53"/>
    </location>
</feature>
<dbReference type="GO" id="GO:0003677">
    <property type="term" value="F:DNA binding"/>
    <property type="evidence" value="ECO:0007669"/>
    <property type="project" value="UniProtKB-UniRule"/>
</dbReference>
<name>A0A9N9C280_9GLOM</name>
<feature type="DNA-binding region" description="HMG box" evidence="1">
    <location>
        <begin position="52"/>
        <end position="107"/>
    </location>
</feature>
<dbReference type="GO" id="GO:0005634">
    <property type="term" value="C:nucleus"/>
    <property type="evidence" value="ECO:0007669"/>
    <property type="project" value="UniProtKB-UniRule"/>
</dbReference>
<feature type="domain" description="HMG box" evidence="3">
    <location>
        <begin position="52"/>
        <end position="107"/>
    </location>
</feature>
<proteinExistence type="predicted"/>
<dbReference type="SUPFAM" id="SSF47095">
    <property type="entry name" value="HMG-box"/>
    <property type="match status" value="1"/>
</dbReference>
<evidence type="ECO:0000313" key="5">
    <source>
        <dbReference type="Proteomes" id="UP000789739"/>
    </source>
</evidence>
<comment type="caution">
    <text evidence="4">The sequence shown here is derived from an EMBL/GenBank/DDBJ whole genome shotgun (WGS) entry which is preliminary data.</text>
</comment>
<dbReference type="Pfam" id="PF00505">
    <property type="entry name" value="HMG_box"/>
    <property type="match status" value="1"/>
</dbReference>
<dbReference type="InterPro" id="IPR009071">
    <property type="entry name" value="HMG_box_dom"/>
</dbReference>
<evidence type="ECO:0000259" key="3">
    <source>
        <dbReference type="PROSITE" id="PS50118"/>
    </source>
</evidence>
<evidence type="ECO:0000313" key="4">
    <source>
        <dbReference type="EMBL" id="CAG8586513.1"/>
    </source>
</evidence>
<dbReference type="Proteomes" id="UP000789739">
    <property type="component" value="Unassembled WGS sequence"/>
</dbReference>
<protein>
    <submittedName>
        <fullName evidence="4">4292_t:CDS:1</fullName>
    </submittedName>
</protein>